<sequence length="153" mass="17111">MTNISFRPAQELDLPVIISMLADDKLGAKREDASLPVNPKYSAAFEAIDKDPNQYLAVVEQEEEIIGCLQLTFIPGLSRLGMWRGQIESVRIASSHRGSGLGSQMFEWAISECRKHGCELVQLTTDKARPDAFKFYEKFGFKASHEGMKLSLD</sequence>
<dbReference type="InterPro" id="IPR016181">
    <property type="entry name" value="Acyl_CoA_acyltransferase"/>
</dbReference>
<dbReference type="Proteomes" id="UP000035444">
    <property type="component" value="Unassembled WGS sequence"/>
</dbReference>
<proteinExistence type="predicted"/>
<keyword evidence="5" id="KW-1185">Reference proteome</keyword>
<evidence type="ECO:0000313" key="5">
    <source>
        <dbReference type="Proteomes" id="UP000035444"/>
    </source>
</evidence>
<dbReference type="CDD" id="cd04301">
    <property type="entry name" value="NAT_SF"/>
    <property type="match status" value="1"/>
</dbReference>
<protein>
    <submittedName>
        <fullName evidence="4">GNAT family acetyltransferase</fullName>
    </submittedName>
</protein>
<dbReference type="SUPFAM" id="SSF55729">
    <property type="entry name" value="Acyl-CoA N-acyltransferases (Nat)"/>
    <property type="match status" value="1"/>
</dbReference>
<dbReference type="InterPro" id="IPR050832">
    <property type="entry name" value="Bact_Acetyltransf"/>
</dbReference>
<keyword evidence="2" id="KW-0012">Acyltransferase</keyword>
<dbReference type="STRING" id="1489064.WH96_01340"/>
<dbReference type="Gene3D" id="3.40.630.30">
    <property type="match status" value="1"/>
</dbReference>
<dbReference type="InterPro" id="IPR000182">
    <property type="entry name" value="GNAT_dom"/>
</dbReference>
<dbReference type="PANTHER" id="PTHR43877:SF2">
    <property type="entry name" value="AMINOALKYLPHOSPHONATE N-ACETYLTRANSFERASE-RELATED"/>
    <property type="match status" value="1"/>
</dbReference>
<evidence type="ECO:0000256" key="1">
    <source>
        <dbReference type="ARBA" id="ARBA00022679"/>
    </source>
</evidence>
<dbReference type="AlphaFoldDB" id="A0A0H2MHY3"/>
<dbReference type="EMBL" id="LAQL01000002">
    <property type="protein sequence ID" value="KLN62199.1"/>
    <property type="molecule type" value="Genomic_DNA"/>
</dbReference>
<reference evidence="4 5" key="1">
    <citation type="submission" date="2015-03" db="EMBL/GenBank/DDBJ databases">
        <title>Genome Sequence of Kiloniella spongiae MEBiC09566, isolated from a marine sponge.</title>
        <authorList>
            <person name="Shao Z."/>
            <person name="Wang L."/>
            <person name="Li X."/>
        </authorList>
    </citation>
    <scope>NUCLEOTIDE SEQUENCE [LARGE SCALE GENOMIC DNA]</scope>
    <source>
        <strain evidence="4 5">MEBiC09566</strain>
    </source>
</reference>
<gene>
    <name evidence="4" type="ORF">WH96_01340</name>
</gene>
<evidence type="ECO:0000256" key="2">
    <source>
        <dbReference type="ARBA" id="ARBA00023315"/>
    </source>
</evidence>
<dbReference type="Pfam" id="PF00583">
    <property type="entry name" value="Acetyltransf_1"/>
    <property type="match status" value="1"/>
</dbReference>
<name>A0A0H2MHY3_9PROT</name>
<comment type="caution">
    <text evidence="4">The sequence shown here is derived from an EMBL/GenBank/DDBJ whole genome shotgun (WGS) entry which is preliminary data.</text>
</comment>
<accession>A0A0H2MHY3</accession>
<dbReference type="PROSITE" id="PS51186">
    <property type="entry name" value="GNAT"/>
    <property type="match status" value="1"/>
</dbReference>
<dbReference type="PATRIC" id="fig|1489064.4.peg.1188"/>
<evidence type="ECO:0000259" key="3">
    <source>
        <dbReference type="PROSITE" id="PS51186"/>
    </source>
</evidence>
<dbReference type="OrthoDB" id="9789603at2"/>
<organism evidence="4 5">
    <name type="scientific">Kiloniella spongiae</name>
    <dbReference type="NCBI Taxonomy" id="1489064"/>
    <lineage>
        <taxon>Bacteria</taxon>
        <taxon>Pseudomonadati</taxon>
        <taxon>Pseudomonadota</taxon>
        <taxon>Alphaproteobacteria</taxon>
        <taxon>Rhodospirillales</taxon>
        <taxon>Kiloniellaceae</taxon>
        <taxon>Kiloniella</taxon>
    </lineage>
</organism>
<feature type="domain" description="N-acetyltransferase" evidence="3">
    <location>
        <begin position="4"/>
        <end position="153"/>
    </location>
</feature>
<dbReference type="RefSeq" id="WP_047762325.1">
    <property type="nucleotide sequence ID" value="NZ_LAQL01000002.1"/>
</dbReference>
<dbReference type="PANTHER" id="PTHR43877">
    <property type="entry name" value="AMINOALKYLPHOSPHONATE N-ACETYLTRANSFERASE-RELATED-RELATED"/>
    <property type="match status" value="1"/>
</dbReference>
<dbReference type="GO" id="GO:0016747">
    <property type="term" value="F:acyltransferase activity, transferring groups other than amino-acyl groups"/>
    <property type="evidence" value="ECO:0007669"/>
    <property type="project" value="InterPro"/>
</dbReference>
<evidence type="ECO:0000313" key="4">
    <source>
        <dbReference type="EMBL" id="KLN62199.1"/>
    </source>
</evidence>
<keyword evidence="1 4" id="KW-0808">Transferase</keyword>